<name>X0KJF1_FUSOX</name>
<evidence type="ECO:0000256" key="1">
    <source>
        <dbReference type="ARBA" id="ARBA00005446"/>
    </source>
</evidence>
<dbReference type="PANTHER" id="PTHR13710">
    <property type="entry name" value="DNA HELICASE RECQ FAMILY MEMBER"/>
    <property type="match status" value="1"/>
</dbReference>
<evidence type="ECO:0000259" key="2">
    <source>
        <dbReference type="PROSITE" id="PS51192"/>
    </source>
</evidence>
<dbReference type="GO" id="GO:0005524">
    <property type="term" value="F:ATP binding"/>
    <property type="evidence" value="ECO:0007669"/>
    <property type="project" value="InterPro"/>
</dbReference>
<dbReference type="Pfam" id="PF00270">
    <property type="entry name" value="DEAD"/>
    <property type="match status" value="1"/>
</dbReference>
<proteinExistence type="inferred from homology"/>
<organism evidence="3">
    <name type="scientific">Fusarium oxysporum f. sp. vasinfectum 25433</name>
    <dbReference type="NCBI Taxonomy" id="1089449"/>
    <lineage>
        <taxon>Eukaryota</taxon>
        <taxon>Fungi</taxon>
        <taxon>Dikarya</taxon>
        <taxon>Ascomycota</taxon>
        <taxon>Pezizomycotina</taxon>
        <taxon>Sordariomycetes</taxon>
        <taxon>Hypocreomycetidae</taxon>
        <taxon>Hypocreales</taxon>
        <taxon>Nectriaceae</taxon>
        <taxon>Fusarium</taxon>
        <taxon>Fusarium oxysporum species complex</taxon>
    </lineage>
</organism>
<dbReference type="PROSITE" id="PS51192">
    <property type="entry name" value="HELICASE_ATP_BIND_1"/>
    <property type="match status" value="1"/>
</dbReference>
<dbReference type="InterPro" id="IPR014001">
    <property type="entry name" value="Helicase_ATP-bd"/>
</dbReference>
<dbReference type="SUPFAM" id="SSF52540">
    <property type="entry name" value="P-loop containing nucleoside triphosphate hydrolases"/>
    <property type="match status" value="1"/>
</dbReference>
<feature type="domain" description="Helicase ATP-binding" evidence="2">
    <location>
        <begin position="79"/>
        <end position="205"/>
    </location>
</feature>
<dbReference type="GO" id="GO:0003676">
    <property type="term" value="F:nucleic acid binding"/>
    <property type="evidence" value="ECO:0007669"/>
    <property type="project" value="InterPro"/>
</dbReference>
<dbReference type="OrthoDB" id="3522001at2759"/>
<accession>X0KJF1</accession>
<dbReference type="Proteomes" id="UP000030701">
    <property type="component" value="Unassembled WGS sequence"/>
</dbReference>
<dbReference type="GO" id="GO:0005694">
    <property type="term" value="C:chromosome"/>
    <property type="evidence" value="ECO:0007669"/>
    <property type="project" value="TreeGrafter"/>
</dbReference>
<dbReference type="GO" id="GO:0000724">
    <property type="term" value="P:double-strand break repair via homologous recombination"/>
    <property type="evidence" value="ECO:0007669"/>
    <property type="project" value="TreeGrafter"/>
</dbReference>
<reference evidence="3" key="2">
    <citation type="submission" date="2012-05" db="EMBL/GenBank/DDBJ databases">
        <title>The Genome Annotation of Fusarium oxysporum Cotton.</title>
        <authorList>
            <consortium name="The Broad Institute Genomics Platform"/>
            <person name="Ma L.-J."/>
            <person name="Corby-Kistler H."/>
            <person name="Broz K."/>
            <person name="Gale L.R."/>
            <person name="Jonkers W."/>
            <person name="O'Donnell K."/>
            <person name="Ploetz R."/>
            <person name="Steinberg C."/>
            <person name="Schwartz D.C."/>
            <person name="VanEtten H."/>
            <person name="Zhou S."/>
            <person name="Young S.K."/>
            <person name="Zeng Q."/>
            <person name="Gargeya S."/>
            <person name="Fitzgerald M."/>
            <person name="Abouelleil A."/>
            <person name="Alvarado L."/>
            <person name="Chapman S.B."/>
            <person name="Gainer-Dewar J."/>
            <person name="Goldberg J."/>
            <person name="Griggs A."/>
            <person name="Gujja S."/>
            <person name="Hansen M."/>
            <person name="Howarth C."/>
            <person name="Imamovic A."/>
            <person name="Ireland A."/>
            <person name="Larimer J."/>
            <person name="McCowan C."/>
            <person name="Murphy C."/>
            <person name="Pearson M."/>
            <person name="Poon T.W."/>
            <person name="Priest M."/>
            <person name="Roberts A."/>
            <person name="Saif S."/>
            <person name="Shea T."/>
            <person name="Sykes S."/>
            <person name="Wortman J."/>
            <person name="Nusbaum C."/>
            <person name="Birren B."/>
        </authorList>
    </citation>
    <scope>NUCLEOTIDE SEQUENCE</scope>
    <source>
        <strain evidence="3">25433</strain>
    </source>
</reference>
<dbReference type="Gene3D" id="3.40.50.300">
    <property type="entry name" value="P-loop containing nucleotide triphosphate hydrolases"/>
    <property type="match status" value="1"/>
</dbReference>
<protein>
    <recommendedName>
        <fullName evidence="2">Helicase ATP-binding domain-containing protein</fullName>
    </recommendedName>
</protein>
<dbReference type="GO" id="GO:0005737">
    <property type="term" value="C:cytoplasm"/>
    <property type="evidence" value="ECO:0007669"/>
    <property type="project" value="TreeGrafter"/>
</dbReference>
<dbReference type="InterPro" id="IPR027417">
    <property type="entry name" value="P-loop_NTPase"/>
</dbReference>
<dbReference type="GO" id="GO:0043138">
    <property type="term" value="F:3'-5' DNA helicase activity"/>
    <property type="evidence" value="ECO:0007669"/>
    <property type="project" value="TreeGrafter"/>
</dbReference>
<dbReference type="GO" id="GO:0009378">
    <property type="term" value="F:four-way junction helicase activity"/>
    <property type="evidence" value="ECO:0007669"/>
    <property type="project" value="TreeGrafter"/>
</dbReference>
<reference evidence="3" key="1">
    <citation type="submission" date="2011-11" db="EMBL/GenBank/DDBJ databases">
        <title>The Genome Sequence of Fusarium oxysporum Cotton.</title>
        <authorList>
            <consortium name="The Broad Institute Genome Sequencing Platform"/>
            <person name="Ma L.-J."/>
            <person name="Gale L.R."/>
            <person name="Schwartz D.C."/>
            <person name="Zhou S."/>
            <person name="Corby-Kistler H."/>
            <person name="Young S.K."/>
            <person name="Zeng Q."/>
            <person name="Gargeya S."/>
            <person name="Fitzgerald M."/>
            <person name="Haas B."/>
            <person name="Abouelleil A."/>
            <person name="Alvarado L."/>
            <person name="Arachchi H.M."/>
            <person name="Berlin A."/>
            <person name="Brown A."/>
            <person name="Chapman S.B."/>
            <person name="Chen Z."/>
            <person name="Dunbar C."/>
            <person name="Freedman E."/>
            <person name="Gearin G."/>
            <person name="Goldberg J."/>
            <person name="Griggs A."/>
            <person name="Gujja S."/>
            <person name="Heiman D."/>
            <person name="Howarth C."/>
            <person name="Larson L."/>
            <person name="Lui A."/>
            <person name="MacDonald P.J.P."/>
            <person name="Montmayeur A."/>
            <person name="Murphy C."/>
            <person name="Neiman D."/>
            <person name="Pearson M."/>
            <person name="Priest M."/>
            <person name="Roberts A."/>
            <person name="Saif S."/>
            <person name="Shea T."/>
            <person name="Shenoy N."/>
            <person name="Sisk P."/>
            <person name="Stolte C."/>
            <person name="Sykes S."/>
            <person name="Wortman J."/>
            <person name="Nusbaum C."/>
            <person name="Birren B."/>
        </authorList>
    </citation>
    <scope>NUCLEOTIDE SEQUENCE [LARGE SCALE GENOMIC DNA]</scope>
    <source>
        <strain evidence="3">25433</strain>
    </source>
</reference>
<sequence>MPIDWPPTSIGVPSSPASGLHITPVKRKKRTGFSLDLEQFEQLQKSRWRQLKAIDISSELSRLFNRPSTFKTGQYKVLRAIMKQEHPIVTVLPTSGGKSLLFQLPAAACPSCVTIVVVPLVSLQGDLFDRTRKMNIPAAQWKSNQIVGDARIVFVTPETLFTEHFQGYLDTLHSQALLDRIVVDICHTILEEALISTQSFESSAY</sequence>
<comment type="similarity">
    <text evidence="1">Belongs to the helicase family. RecQ subfamily.</text>
</comment>
<dbReference type="InterPro" id="IPR011545">
    <property type="entry name" value="DEAD/DEAH_box_helicase_dom"/>
</dbReference>
<dbReference type="PANTHER" id="PTHR13710:SF154">
    <property type="entry name" value="RECQ HELICASE, PUTATIVE (AFU_ORTHOLOGUE AFUA_6G14720)-RELATED"/>
    <property type="match status" value="1"/>
</dbReference>
<dbReference type="HOGENOM" id="CLU_1337560_0_0_1"/>
<dbReference type="AlphaFoldDB" id="X0KJF1"/>
<dbReference type="EMBL" id="JH658112">
    <property type="protein sequence ID" value="EXM13774.1"/>
    <property type="molecule type" value="Genomic_DNA"/>
</dbReference>
<gene>
    <name evidence="3" type="ORF">FOTG_17789</name>
</gene>
<evidence type="ECO:0000313" key="3">
    <source>
        <dbReference type="EMBL" id="EXM13774.1"/>
    </source>
</evidence>